<proteinExistence type="predicted"/>
<dbReference type="InterPro" id="IPR012349">
    <property type="entry name" value="Split_barrel_FMN-bd"/>
</dbReference>
<dbReference type="Proteomes" id="UP001596171">
    <property type="component" value="Unassembled WGS sequence"/>
</dbReference>
<organism evidence="2 3">
    <name type="scientific">Lactiplantibacillus nangangensis</name>
    <dbReference type="NCBI Taxonomy" id="2559917"/>
    <lineage>
        <taxon>Bacteria</taxon>
        <taxon>Bacillati</taxon>
        <taxon>Bacillota</taxon>
        <taxon>Bacilli</taxon>
        <taxon>Lactobacillales</taxon>
        <taxon>Lactobacillaceae</taxon>
        <taxon>Lactiplantibacillus</taxon>
    </lineage>
</organism>
<reference evidence="3" key="1">
    <citation type="journal article" date="2019" name="Int. J. Syst. Evol. Microbiol.">
        <title>The Global Catalogue of Microorganisms (GCM) 10K type strain sequencing project: providing services to taxonomists for standard genome sequencing and annotation.</title>
        <authorList>
            <consortium name="The Broad Institute Genomics Platform"/>
            <consortium name="The Broad Institute Genome Sequencing Center for Infectious Disease"/>
            <person name="Wu L."/>
            <person name="Ma J."/>
        </authorList>
    </citation>
    <scope>NUCLEOTIDE SEQUENCE [LARGE SCALE GENOMIC DNA]</scope>
    <source>
        <strain evidence="3">CCM 8930</strain>
    </source>
</reference>
<dbReference type="InterPro" id="IPR011576">
    <property type="entry name" value="Pyridox_Oxase_N"/>
</dbReference>
<evidence type="ECO:0000313" key="3">
    <source>
        <dbReference type="Proteomes" id="UP001596171"/>
    </source>
</evidence>
<name>A0ABW1SGA8_9LACO</name>
<dbReference type="Gene3D" id="2.30.110.10">
    <property type="entry name" value="Electron Transport, Fmn-binding Protein, Chain A"/>
    <property type="match status" value="1"/>
</dbReference>
<gene>
    <name evidence="2" type="ORF">ACFP1L_02320</name>
</gene>
<sequence length="147" mass="16919">MQHTTRQAALHMIQATAVFTVATIDSKGFPTTVALSPLPLDRNLEQLFFYTSRQTTTVKNIERCHHATLFCYQLADYSSLMLKGTLTIVGHTEFTTDWRKELSPFQRRLNYHDPVILKFQTASIKIRQMMALDHLELLPKSDEPSLH</sequence>
<accession>A0ABW1SGA8</accession>
<feature type="domain" description="Pyridoxamine 5'-phosphate oxidase N-terminal" evidence="1">
    <location>
        <begin position="9"/>
        <end position="94"/>
    </location>
</feature>
<comment type="caution">
    <text evidence="2">The sequence shown here is derived from an EMBL/GenBank/DDBJ whole genome shotgun (WGS) entry which is preliminary data.</text>
</comment>
<dbReference type="EMBL" id="JBHSSE010000003">
    <property type="protein sequence ID" value="MFC6200731.1"/>
    <property type="molecule type" value="Genomic_DNA"/>
</dbReference>
<evidence type="ECO:0000259" key="1">
    <source>
        <dbReference type="Pfam" id="PF01243"/>
    </source>
</evidence>
<dbReference type="SUPFAM" id="SSF50475">
    <property type="entry name" value="FMN-binding split barrel"/>
    <property type="match status" value="1"/>
</dbReference>
<dbReference type="Pfam" id="PF01243">
    <property type="entry name" value="PNPOx_N"/>
    <property type="match status" value="1"/>
</dbReference>
<evidence type="ECO:0000313" key="2">
    <source>
        <dbReference type="EMBL" id="MFC6200731.1"/>
    </source>
</evidence>
<dbReference type="RefSeq" id="WP_137615031.1">
    <property type="nucleotide sequence ID" value="NZ_BJDI01000001.1"/>
</dbReference>
<keyword evidence="3" id="KW-1185">Reference proteome</keyword>
<protein>
    <submittedName>
        <fullName evidence="2">Pyridoxamine 5'-phosphate oxidase family protein</fullName>
    </submittedName>
</protein>